<reference evidence="2" key="1">
    <citation type="submission" date="2021-06" db="EMBL/GenBank/DDBJ databases">
        <authorList>
            <person name="Kallberg Y."/>
            <person name="Tangrot J."/>
            <person name="Rosling A."/>
        </authorList>
    </citation>
    <scope>NUCLEOTIDE SEQUENCE</scope>
    <source>
        <strain evidence="2">87-6 pot B 2015</strain>
    </source>
</reference>
<feature type="compositionally biased region" description="Polar residues" evidence="1">
    <location>
        <begin position="453"/>
        <end position="468"/>
    </location>
</feature>
<dbReference type="EMBL" id="CAJVPP010000280">
    <property type="protein sequence ID" value="CAG8464569.1"/>
    <property type="molecule type" value="Genomic_DNA"/>
</dbReference>
<evidence type="ECO:0000256" key="1">
    <source>
        <dbReference type="SAM" id="MobiDB-lite"/>
    </source>
</evidence>
<dbReference type="AlphaFoldDB" id="A0A9N8VW32"/>
<organism evidence="2 3">
    <name type="scientific">Funneliformis mosseae</name>
    <name type="common">Endomycorrhizal fungus</name>
    <name type="synonym">Glomus mosseae</name>
    <dbReference type="NCBI Taxonomy" id="27381"/>
    <lineage>
        <taxon>Eukaryota</taxon>
        <taxon>Fungi</taxon>
        <taxon>Fungi incertae sedis</taxon>
        <taxon>Mucoromycota</taxon>
        <taxon>Glomeromycotina</taxon>
        <taxon>Glomeromycetes</taxon>
        <taxon>Glomerales</taxon>
        <taxon>Glomeraceae</taxon>
        <taxon>Funneliformis</taxon>
    </lineage>
</organism>
<sequence>MEEEINEKYEKSFVTVEATSITEQKPQIIETYQQEQQEEIHNVQEWHELFSEFFTKIGMVETNKALLMEIVVLSANHEKQIPKHINWLLKELTTLKTRFDVQSSKRKMEQENGEDNPSKKVQMLMSSQEVQIRTTNSELEQRIDNFIQLKKSEINDSNRAEFLKKSNNPLDPNDKQSCARSDAAEINRNIQMKLDVVNNEDGPLARSTFNSVNHNRIDPDKKSLAELPRGVEDRLQNIEKHLNIEIVTPIPLSVYERLKTLENKIMQLERDYPPWSAIHFNQPNRQFPPPPPVTTVRRNSNNEIITSVALTPGNNTTVSTVTPTFSAAPTISASLLVDAKRNPSGFTPTNLFSSKGSRTPRPIKPKGRGRGQSSLTRSVMEQLKLIRRTDNEKQNDNNGTFTHVSTKPLIETQKSQIQMLTSQLPKVQIQPQRISQVQVQSPSRPSLQPHVRQFQSNSPKLPQPLSTNKSSITPIPIAPKPPTFQLYQQQQQLQKIIAEEMQASEILIVREDRSVSPIIDPGSNNETIPNKDSTMEIDAAVEQIVESNGSKNSHDTSGEEISVVNESDNHSMNSTGTTVLSNNFNTTTDLVSNIDESKGLEQIQN</sequence>
<proteinExistence type="predicted"/>
<protein>
    <submittedName>
        <fullName evidence="2">6422_t:CDS:1</fullName>
    </submittedName>
</protein>
<evidence type="ECO:0000313" key="2">
    <source>
        <dbReference type="EMBL" id="CAG8464569.1"/>
    </source>
</evidence>
<gene>
    <name evidence="2" type="ORF">FMOSSE_LOCUS2211</name>
</gene>
<name>A0A9N8VW32_FUNMO</name>
<feature type="region of interest" description="Disordered" evidence="1">
    <location>
        <begin position="435"/>
        <end position="468"/>
    </location>
</feature>
<feature type="compositionally biased region" description="Polar residues" evidence="1">
    <location>
        <begin position="346"/>
        <end position="357"/>
    </location>
</feature>
<dbReference type="Proteomes" id="UP000789375">
    <property type="component" value="Unassembled WGS sequence"/>
</dbReference>
<feature type="region of interest" description="Disordered" evidence="1">
    <location>
        <begin position="346"/>
        <end position="377"/>
    </location>
</feature>
<feature type="compositionally biased region" description="Low complexity" evidence="1">
    <location>
        <begin position="435"/>
        <end position="449"/>
    </location>
</feature>
<accession>A0A9N8VW32</accession>
<evidence type="ECO:0000313" key="3">
    <source>
        <dbReference type="Proteomes" id="UP000789375"/>
    </source>
</evidence>
<keyword evidence="3" id="KW-1185">Reference proteome</keyword>
<comment type="caution">
    <text evidence="2">The sequence shown here is derived from an EMBL/GenBank/DDBJ whole genome shotgun (WGS) entry which is preliminary data.</text>
</comment>